<dbReference type="InterPro" id="IPR001810">
    <property type="entry name" value="F-box_dom"/>
</dbReference>
<reference evidence="2" key="1">
    <citation type="journal article" date="2016" name="Nat. Genet.">
        <title>The genome sequences of Arachis duranensis and Arachis ipaensis, the diploid ancestors of cultivated peanut.</title>
        <authorList>
            <person name="Bertioli D.J."/>
            <person name="Cannon S.B."/>
            <person name="Froenicke L."/>
            <person name="Huang G."/>
            <person name="Farmer A.D."/>
            <person name="Cannon E.K."/>
            <person name="Liu X."/>
            <person name="Gao D."/>
            <person name="Clevenger J."/>
            <person name="Dash S."/>
            <person name="Ren L."/>
            <person name="Moretzsohn M.C."/>
            <person name="Shirasawa K."/>
            <person name="Huang W."/>
            <person name="Vidigal B."/>
            <person name="Abernathy B."/>
            <person name="Chu Y."/>
            <person name="Niederhuth C.E."/>
            <person name="Umale P."/>
            <person name="Araujo A.C."/>
            <person name="Kozik A."/>
            <person name="Kim K.D."/>
            <person name="Burow M.D."/>
            <person name="Varshney R.K."/>
            <person name="Wang X."/>
            <person name="Zhang X."/>
            <person name="Barkley N."/>
            <person name="Guimaraes P.M."/>
            <person name="Isobe S."/>
            <person name="Guo B."/>
            <person name="Liao B."/>
            <person name="Stalker H.T."/>
            <person name="Schmitz R.J."/>
            <person name="Scheffler B.E."/>
            <person name="Leal-Bertioli S.C."/>
            <person name="Xun X."/>
            <person name="Jackson S.A."/>
            <person name="Michelmore R."/>
            <person name="Ozias-Akins P."/>
        </authorList>
    </citation>
    <scope>NUCLEOTIDE SEQUENCE [LARGE SCALE GENOMIC DNA]</scope>
    <source>
        <strain evidence="2">cv. V14167</strain>
    </source>
</reference>
<dbReference type="PANTHER" id="PTHR31672:SF11">
    <property type="entry name" value="F-BOX PROTEIN CPR1-LIKE ISOFORM X2"/>
    <property type="match status" value="1"/>
</dbReference>
<feature type="domain" description="F-box" evidence="1">
    <location>
        <begin position="12"/>
        <end position="56"/>
    </location>
</feature>
<evidence type="ECO:0000313" key="3">
    <source>
        <dbReference type="RefSeq" id="XP_052116650.1"/>
    </source>
</evidence>
<dbReference type="Pfam" id="PF00646">
    <property type="entry name" value="F-box"/>
    <property type="match status" value="1"/>
</dbReference>
<reference evidence="3" key="2">
    <citation type="submission" date="2025-08" db="UniProtKB">
        <authorList>
            <consortium name="RefSeq"/>
        </authorList>
    </citation>
    <scope>IDENTIFICATION</scope>
    <source>
        <tissue evidence="3">Whole plant</tissue>
    </source>
</reference>
<dbReference type="Proteomes" id="UP000515211">
    <property type="component" value="Chromosome 4"/>
</dbReference>
<dbReference type="KEGG" id="adu:110280270"/>
<dbReference type="InterPro" id="IPR036047">
    <property type="entry name" value="F-box-like_dom_sf"/>
</dbReference>
<dbReference type="RefSeq" id="XP_052116650.1">
    <property type="nucleotide sequence ID" value="XM_052260690.1"/>
</dbReference>
<evidence type="ECO:0000313" key="2">
    <source>
        <dbReference type="Proteomes" id="UP000515211"/>
    </source>
</evidence>
<dbReference type="SUPFAM" id="SSF81383">
    <property type="entry name" value="F-box domain"/>
    <property type="match status" value="1"/>
</dbReference>
<dbReference type="GeneID" id="110280270"/>
<dbReference type="AlphaFoldDB" id="A0A9C6TMC5"/>
<accession>A0A9C6TMC5</accession>
<dbReference type="InterPro" id="IPR050796">
    <property type="entry name" value="SCF_F-box_component"/>
</dbReference>
<dbReference type="PROSITE" id="PS50181">
    <property type="entry name" value="FBOX"/>
    <property type="match status" value="1"/>
</dbReference>
<proteinExistence type="predicted"/>
<evidence type="ECO:0000259" key="1">
    <source>
        <dbReference type="PROSITE" id="PS50181"/>
    </source>
</evidence>
<organism evidence="2 3">
    <name type="scientific">Arachis duranensis</name>
    <name type="common">Wild peanut</name>
    <dbReference type="NCBI Taxonomy" id="130453"/>
    <lineage>
        <taxon>Eukaryota</taxon>
        <taxon>Viridiplantae</taxon>
        <taxon>Streptophyta</taxon>
        <taxon>Embryophyta</taxon>
        <taxon>Tracheophyta</taxon>
        <taxon>Spermatophyta</taxon>
        <taxon>Magnoliopsida</taxon>
        <taxon>eudicotyledons</taxon>
        <taxon>Gunneridae</taxon>
        <taxon>Pentapetalae</taxon>
        <taxon>rosids</taxon>
        <taxon>fabids</taxon>
        <taxon>Fabales</taxon>
        <taxon>Fabaceae</taxon>
        <taxon>Papilionoideae</taxon>
        <taxon>50 kb inversion clade</taxon>
        <taxon>dalbergioids sensu lato</taxon>
        <taxon>Dalbergieae</taxon>
        <taxon>Pterocarpus clade</taxon>
        <taxon>Arachis</taxon>
    </lineage>
</organism>
<protein>
    <submittedName>
        <fullName evidence="3">F-box protein At1g47300</fullName>
    </submittedName>
</protein>
<name>A0A9C6TMC5_ARADU</name>
<dbReference type="SMART" id="SM00256">
    <property type="entry name" value="FBOX"/>
    <property type="match status" value="1"/>
</dbReference>
<dbReference type="PANTHER" id="PTHR31672">
    <property type="entry name" value="BNACNNG10540D PROTEIN"/>
    <property type="match status" value="1"/>
</dbReference>
<dbReference type="Gene3D" id="1.20.1280.50">
    <property type="match status" value="1"/>
</dbReference>
<gene>
    <name evidence="3" type="primary">LOC110280270</name>
</gene>
<sequence length="114" mass="13305">MERKHMGMNDILPQELIYRILLRVPAGDLFRLRFISKLWHSLISHPDFAESHYDLNSATSSHSHFFLLKNCTNAWCVQLDTLFDVAAAPTTHKEVEAATFWVFLTWRYSLVVLL</sequence>
<keyword evidence="2" id="KW-1185">Reference proteome</keyword>